<comment type="caution">
    <text evidence="2">The sequence shown here is derived from an EMBL/GenBank/DDBJ whole genome shotgun (WGS) entry which is preliminary data.</text>
</comment>
<name>A0A8J3ZMJ9_9ACTN</name>
<dbReference type="RefSeq" id="WP_204012493.1">
    <property type="nucleotide sequence ID" value="NZ_BOPG01000113.1"/>
</dbReference>
<feature type="transmembrane region" description="Helical" evidence="1">
    <location>
        <begin position="68"/>
        <end position="91"/>
    </location>
</feature>
<keyword evidence="1" id="KW-0812">Transmembrane</keyword>
<feature type="transmembrane region" description="Helical" evidence="1">
    <location>
        <begin position="235"/>
        <end position="259"/>
    </location>
</feature>
<feature type="transmembrane region" description="Helical" evidence="1">
    <location>
        <begin position="144"/>
        <end position="166"/>
    </location>
</feature>
<feature type="transmembrane region" description="Helical" evidence="1">
    <location>
        <begin position="172"/>
        <end position="191"/>
    </location>
</feature>
<feature type="transmembrane region" description="Helical" evidence="1">
    <location>
        <begin position="111"/>
        <end position="132"/>
    </location>
</feature>
<dbReference type="Proteomes" id="UP000612585">
    <property type="component" value="Unassembled WGS sequence"/>
</dbReference>
<evidence type="ECO:0000256" key="1">
    <source>
        <dbReference type="SAM" id="Phobius"/>
    </source>
</evidence>
<dbReference type="AlphaFoldDB" id="A0A8J3ZMJ9"/>
<protein>
    <submittedName>
        <fullName evidence="2">Uncharacterized protein</fullName>
    </submittedName>
</protein>
<keyword evidence="1" id="KW-1133">Transmembrane helix</keyword>
<evidence type="ECO:0000313" key="3">
    <source>
        <dbReference type="Proteomes" id="UP000612585"/>
    </source>
</evidence>
<evidence type="ECO:0000313" key="2">
    <source>
        <dbReference type="EMBL" id="GIJ64281.1"/>
    </source>
</evidence>
<sequence length="277" mass="29939">MRPPAWLVRATFAVYPEDVRDRYGVEIADLLDGSPRPWRDLGDVAWNAVLERVGTVRYGRLRPYRRQMLALVTFPAVFWVALLILLPTVAFGTLAVGGLVTRGRFGLGPDVSFAAFIPGGLVTIGFVAFVATQNARRWVDSLDVPAPAFLVPTLLGLGCLGVGILPPTVLPYFGGWATVPCWWLMVLVLSARYRTLIRHGRTGAARGLAVVGTPAVLAVTATVHLTTTLFPGEMLFWPMSLMSVLVVCTPFTFAILSAVTPECPRSARPPASRADGP</sequence>
<accession>A0A8J3ZMJ9</accession>
<gene>
    <name evidence="2" type="ORF">Vau01_117970</name>
</gene>
<proteinExistence type="predicted"/>
<dbReference type="EMBL" id="BOPG01000113">
    <property type="protein sequence ID" value="GIJ64281.1"/>
    <property type="molecule type" value="Genomic_DNA"/>
</dbReference>
<feature type="transmembrane region" description="Helical" evidence="1">
    <location>
        <begin position="203"/>
        <end position="223"/>
    </location>
</feature>
<keyword evidence="3" id="KW-1185">Reference proteome</keyword>
<keyword evidence="1" id="KW-0472">Membrane</keyword>
<reference evidence="2" key="1">
    <citation type="submission" date="2021-01" db="EMBL/GenBank/DDBJ databases">
        <title>Whole genome shotgun sequence of Virgisporangium aurantiacum NBRC 16421.</title>
        <authorList>
            <person name="Komaki H."/>
            <person name="Tamura T."/>
        </authorList>
    </citation>
    <scope>NUCLEOTIDE SEQUENCE</scope>
    <source>
        <strain evidence="2">NBRC 16421</strain>
    </source>
</reference>
<organism evidence="2 3">
    <name type="scientific">Virgisporangium aurantiacum</name>
    <dbReference type="NCBI Taxonomy" id="175570"/>
    <lineage>
        <taxon>Bacteria</taxon>
        <taxon>Bacillati</taxon>
        <taxon>Actinomycetota</taxon>
        <taxon>Actinomycetes</taxon>
        <taxon>Micromonosporales</taxon>
        <taxon>Micromonosporaceae</taxon>
        <taxon>Virgisporangium</taxon>
    </lineage>
</organism>